<dbReference type="EMBL" id="CAFBND010000107">
    <property type="protein sequence ID" value="CAB4955561.1"/>
    <property type="molecule type" value="Genomic_DNA"/>
</dbReference>
<organism evidence="1">
    <name type="scientific">freshwater metagenome</name>
    <dbReference type="NCBI Taxonomy" id="449393"/>
    <lineage>
        <taxon>unclassified sequences</taxon>
        <taxon>metagenomes</taxon>
        <taxon>ecological metagenomes</taxon>
    </lineage>
</organism>
<accession>A0A6J7KJ77</accession>
<dbReference type="AlphaFoldDB" id="A0A6J7KJ77"/>
<reference evidence="1" key="1">
    <citation type="submission" date="2020-05" db="EMBL/GenBank/DDBJ databases">
        <authorList>
            <person name="Chiriac C."/>
            <person name="Salcher M."/>
            <person name="Ghai R."/>
            <person name="Kavagutti S V."/>
        </authorList>
    </citation>
    <scope>NUCLEOTIDE SEQUENCE</scope>
</reference>
<proteinExistence type="predicted"/>
<gene>
    <name evidence="1" type="ORF">UFOPK3752_01937</name>
</gene>
<name>A0A6J7KJ77_9ZZZZ</name>
<protein>
    <submittedName>
        <fullName evidence="1">Unannotated protein</fullName>
    </submittedName>
</protein>
<evidence type="ECO:0000313" key="1">
    <source>
        <dbReference type="EMBL" id="CAB4955561.1"/>
    </source>
</evidence>
<sequence>MAFATQRRRIGGERAVVATIATQARQRDEDLAAVGDDARAPRAFEPAVAHRARQLQESVEVVTSGVEQRGGLVEIEGHTSGGARQRASNFTSVRC</sequence>